<dbReference type="Proteomes" id="UP000076842">
    <property type="component" value="Unassembled WGS sequence"/>
</dbReference>
<accession>A0A165FSV5</accession>
<name>A0A165FSV5_9BASI</name>
<evidence type="ECO:0000259" key="3">
    <source>
        <dbReference type="PROSITE" id="PS50048"/>
    </source>
</evidence>
<organism evidence="4 5">
    <name type="scientific">Calocera cornea HHB12733</name>
    <dbReference type="NCBI Taxonomy" id="1353952"/>
    <lineage>
        <taxon>Eukaryota</taxon>
        <taxon>Fungi</taxon>
        <taxon>Dikarya</taxon>
        <taxon>Basidiomycota</taxon>
        <taxon>Agaricomycotina</taxon>
        <taxon>Dacrymycetes</taxon>
        <taxon>Dacrymycetales</taxon>
        <taxon>Dacrymycetaceae</taxon>
        <taxon>Calocera</taxon>
    </lineage>
</organism>
<feature type="compositionally biased region" description="Polar residues" evidence="2">
    <location>
        <begin position="86"/>
        <end position="101"/>
    </location>
</feature>
<dbReference type="SMART" id="SM00066">
    <property type="entry name" value="GAL4"/>
    <property type="match status" value="1"/>
</dbReference>
<reference evidence="4 5" key="1">
    <citation type="journal article" date="2016" name="Mol. Biol. Evol.">
        <title>Comparative Genomics of Early-Diverging Mushroom-Forming Fungi Provides Insights into the Origins of Lignocellulose Decay Capabilities.</title>
        <authorList>
            <person name="Nagy L.G."/>
            <person name="Riley R."/>
            <person name="Tritt A."/>
            <person name="Adam C."/>
            <person name="Daum C."/>
            <person name="Floudas D."/>
            <person name="Sun H."/>
            <person name="Yadav J.S."/>
            <person name="Pangilinan J."/>
            <person name="Larsson K.H."/>
            <person name="Matsuura K."/>
            <person name="Barry K."/>
            <person name="Labutti K."/>
            <person name="Kuo R."/>
            <person name="Ohm R.A."/>
            <person name="Bhattacharya S.S."/>
            <person name="Shirouzu T."/>
            <person name="Yoshinaga Y."/>
            <person name="Martin F.M."/>
            <person name="Grigoriev I.V."/>
            <person name="Hibbett D.S."/>
        </authorList>
    </citation>
    <scope>NUCLEOTIDE SEQUENCE [LARGE SCALE GENOMIC DNA]</scope>
    <source>
        <strain evidence="4 5">HHB12733</strain>
    </source>
</reference>
<dbReference type="InParanoid" id="A0A165FSV5"/>
<evidence type="ECO:0000256" key="1">
    <source>
        <dbReference type="SAM" id="Coils"/>
    </source>
</evidence>
<dbReference type="SUPFAM" id="SSF57701">
    <property type="entry name" value="Zn2/Cys6 DNA-binding domain"/>
    <property type="match status" value="1"/>
</dbReference>
<dbReference type="AlphaFoldDB" id="A0A165FSV5"/>
<keyword evidence="1" id="KW-0175">Coiled coil</keyword>
<feature type="domain" description="Zn(2)-C6 fungal-type" evidence="3">
    <location>
        <begin position="22"/>
        <end position="54"/>
    </location>
</feature>
<sequence length="730" mass="81674">MWNSTPGFVLDKNTRKRKLYPTCDTCKLRRVRCERESQDQACLKCKDKGIQCTTAGPKRRKSRTGKLIEQAKVLYGKDAENAAEISRSNQPGTGLSTPSCDSDTYDTRRFDSMAAHPLTMDSVNSRLSLAEIVSTLSSQLIGEYFQPTHFRQPLYRWNNFLEEFEEAGRRPDQMAGMGGVLAHVLIAYGAYASDSPAILGPGAPKMRKLEAEEIDFIHWGRQRAAVCQSLVDRAVRAADEHGVFHVECNESILILLLLEKLVDHGDTSGRRGRPFRVAAFGHARTLCETDCHIHDQTELQGGGLGWNLYTRDTLQAALAERKPQLEEEDVDKLRGPKLRPLGLPTAELFYEALSGNILVWIPIIRVWDHILEMIRPFAARMAKQPSAKEPSEDPFADSFLRELYHNLDEAEQCIQHMQSRLHHLINVAHPSYMFFQFYWNAVNFGCMLVVFLAHRSVERELQRLNDRADRAHLVTLDELVELGLSEHEKLRARLLQLKQEADKRMQKGARRLAAVLWAMQNSLSSRTGMGIMEGIEMVYETLPTFAKSLCTMPSREEGGSGDFPLDTKIQEIGWLLSTYRSLGWSWADMADSVRYLEDQHSRFVAMRSGLSLALDQQPLAVLSDFLASSNTGCASGPFDSPTAASMSFSTGASTSAGTLSDPFAQIYGSPITGQYPDASVLSQSLSHSTSYDDLQQWLNMFQDQLPPAWDSGRTGLSPPITSGLSTRSPD</sequence>
<evidence type="ECO:0000313" key="5">
    <source>
        <dbReference type="Proteomes" id="UP000076842"/>
    </source>
</evidence>
<keyword evidence="5" id="KW-1185">Reference proteome</keyword>
<dbReference type="InterPro" id="IPR001138">
    <property type="entry name" value="Zn2Cys6_DnaBD"/>
</dbReference>
<evidence type="ECO:0000256" key="2">
    <source>
        <dbReference type="SAM" id="MobiDB-lite"/>
    </source>
</evidence>
<dbReference type="InterPro" id="IPR036864">
    <property type="entry name" value="Zn2-C6_fun-type_DNA-bd_sf"/>
</dbReference>
<feature type="compositionally biased region" description="Polar residues" evidence="2">
    <location>
        <begin position="719"/>
        <end position="730"/>
    </location>
</feature>
<feature type="coiled-coil region" evidence="1">
    <location>
        <begin position="454"/>
        <end position="507"/>
    </location>
</feature>
<dbReference type="STRING" id="1353952.A0A165FSV5"/>
<feature type="region of interest" description="Disordered" evidence="2">
    <location>
        <begin position="82"/>
        <end position="101"/>
    </location>
</feature>
<feature type="region of interest" description="Disordered" evidence="2">
    <location>
        <begin position="709"/>
        <end position="730"/>
    </location>
</feature>
<evidence type="ECO:0000313" key="4">
    <source>
        <dbReference type="EMBL" id="KZT57159.1"/>
    </source>
</evidence>
<protein>
    <recommendedName>
        <fullName evidence="3">Zn(2)-C6 fungal-type domain-containing protein</fullName>
    </recommendedName>
</protein>
<dbReference type="EMBL" id="KV423967">
    <property type="protein sequence ID" value="KZT57159.1"/>
    <property type="molecule type" value="Genomic_DNA"/>
</dbReference>
<dbReference type="PROSITE" id="PS50048">
    <property type="entry name" value="ZN2_CY6_FUNGAL_2"/>
    <property type="match status" value="1"/>
</dbReference>
<dbReference type="OrthoDB" id="39175at2759"/>
<proteinExistence type="predicted"/>
<dbReference type="Gene3D" id="4.10.240.10">
    <property type="entry name" value="Zn(2)-C6 fungal-type DNA-binding domain"/>
    <property type="match status" value="1"/>
</dbReference>
<dbReference type="PROSITE" id="PS00463">
    <property type="entry name" value="ZN2_CY6_FUNGAL_1"/>
    <property type="match status" value="1"/>
</dbReference>
<dbReference type="GO" id="GO:0008270">
    <property type="term" value="F:zinc ion binding"/>
    <property type="evidence" value="ECO:0007669"/>
    <property type="project" value="InterPro"/>
</dbReference>
<gene>
    <name evidence="4" type="ORF">CALCODRAFT_290659</name>
</gene>
<dbReference type="GO" id="GO:0000981">
    <property type="term" value="F:DNA-binding transcription factor activity, RNA polymerase II-specific"/>
    <property type="evidence" value="ECO:0007669"/>
    <property type="project" value="InterPro"/>
</dbReference>
<dbReference type="CDD" id="cd00067">
    <property type="entry name" value="GAL4"/>
    <property type="match status" value="1"/>
</dbReference>